<evidence type="ECO:0000313" key="3">
    <source>
        <dbReference type="EMBL" id="GGD71939.1"/>
    </source>
</evidence>
<protein>
    <recommendedName>
        <fullName evidence="2">RRM domain-containing protein</fullName>
    </recommendedName>
</protein>
<dbReference type="AlphaFoldDB" id="A0A916Z1T0"/>
<dbReference type="GO" id="GO:0003729">
    <property type="term" value="F:mRNA binding"/>
    <property type="evidence" value="ECO:0007669"/>
    <property type="project" value="TreeGrafter"/>
</dbReference>
<dbReference type="SMART" id="SM00360">
    <property type="entry name" value="RRM"/>
    <property type="match status" value="1"/>
</dbReference>
<dbReference type="PANTHER" id="PTHR48025:SF1">
    <property type="entry name" value="RRM DOMAIN-CONTAINING PROTEIN"/>
    <property type="match status" value="1"/>
</dbReference>
<dbReference type="EMBL" id="BMKK01000009">
    <property type="protein sequence ID" value="GGD71939.1"/>
    <property type="molecule type" value="Genomic_DNA"/>
</dbReference>
<dbReference type="InterPro" id="IPR000504">
    <property type="entry name" value="RRM_dom"/>
</dbReference>
<feature type="domain" description="RRM" evidence="2">
    <location>
        <begin position="1"/>
        <end position="79"/>
    </location>
</feature>
<dbReference type="SUPFAM" id="SSF54928">
    <property type="entry name" value="RNA-binding domain, RBD"/>
    <property type="match status" value="1"/>
</dbReference>
<dbReference type="RefSeq" id="WP_188768771.1">
    <property type="nucleotide sequence ID" value="NZ_BMKK01000009.1"/>
</dbReference>
<name>A0A916Z1T0_9BACT</name>
<dbReference type="PANTHER" id="PTHR48025">
    <property type="entry name" value="OS02G0815200 PROTEIN"/>
    <property type="match status" value="1"/>
</dbReference>
<evidence type="ECO:0000259" key="2">
    <source>
        <dbReference type="PROSITE" id="PS50102"/>
    </source>
</evidence>
<dbReference type="Gene3D" id="3.30.70.330">
    <property type="match status" value="1"/>
</dbReference>
<dbReference type="InterPro" id="IPR035979">
    <property type="entry name" value="RBD_domain_sf"/>
</dbReference>
<reference evidence="3" key="2">
    <citation type="submission" date="2020-09" db="EMBL/GenBank/DDBJ databases">
        <authorList>
            <person name="Sun Q."/>
            <person name="Zhou Y."/>
        </authorList>
    </citation>
    <scope>NUCLEOTIDE SEQUENCE</scope>
    <source>
        <strain evidence="3">CGMCC 1.15958</strain>
    </source>
</reference>
<evidence type="ECO:0000256" key="1">
    <source>
        <dbReference type="ARBA" id="ARBA00022884"/>
    </source>
</evidence>
<evidence type="ECO:0000313" key="4">
    <source>
        <dbReference type="Proteomes" id="UP000609064"/>
    </source>
</evidence>
<dbReference type="Proteomes" id="UP000609064">
    <property type="component" value="Unassembled WGS sequence"/>
</dbReference>
<dbReference type="InterPro" id="IPR050502">
    <property type="entry name" value="Euk_RNA-bind_prot"/>
</dbReference>
<dbReference type="InterPro" id="IPR012677">
    <property type="entry name" value="Nucleotide-bd_a/b_plait_sf"/>
</dbReference>
<proteinExistence type="predicted"/>
<dbReference type="Pfam" id="PF00076">
    <property type="entry name" value="RRM_1"/>
    <property type="match status" value="1"/>
</dbReference>
<accession>A0A916Z1T0</accession>
<reference evidence="3" key="1">
    <citation type="journal article" date="2014" name="Int. J. Syst. Evol. Microbiol.">
        <title>Complete genome sequence of Corynebacterium casei LMG S-19264T (=DSM 44701T), isolated from a smear-ripened cheese.</title>
        <authorList>
            <consortium name="US DOE Joint Genome Institute (JGI-PGF)"/>
            <person name="Walter F."/>
            <person name="Albersmeier A."/>
            <person name="Kalinowski J."/>
            <person name="Ruckert C."/>
        </authorList>
    </citation>
    <scope>NUCLEOTIDE SEQUENCE</scope>
    <source>
        <strain evidence="3">CGMCC 1.15958</strain>
    </source>
</reference>
<keyword evidence="4" id="KW-1185">Reference proteome</keyword>
<dbReference type="PROSITE" id="PS50102">
    <property type="entry name" value="RRM"/>
    <property type="match status" value="1"/>
</dbReference>
<sequence>MDIFVGSLPFKLKEKELKELFEKFGEVTSAKIVKSKSTRQNKGFGFVDMPNEEEVRKAIFELNGFEIMGRNIEVSLSEKKDKSKAKSTKAPKLNSQGKLFVKDTYKPFKGIDKRGKR</sequence>
<gene>
    <name evidence="3" type="ORF">GCM10011514_40090</name>
</gene>
<organism evidence="3 4">
    <name type="scientific">Emticicia aquatilis</name>
    <dbReference type="NCBI Taxonomy" id="1537369"/>
    <lineage>
        <taxon>Bacteria</taxon>
        <taxon>Pseudomonadati</taxon>
        <taxon>Bacteroidota</taxon>
        <taxon>Cytophagia</taxon>
        <taxon>Cytophagales</taxon>
        <taxon>Leadbetterellaceae</taxon>
        <taxon>Emticicia</taxon>
    </lineage>
</organism>
<keyword evidence="1" id="KW-0694">RNA-binding</keyword>
<comment type="caution">
    <text evidence="3">The sequence shown here is derived from an EMBL/GenBank/DDBJ whole genome shotgun (WGS) entry which is preliminary data.</text>
</comment>